<dbReference type="Gene3D" id="3.40.50.200">
    <property type="entry name" value="Peptidase S8/S53 domain"/>
    <property type="match status" value="1"/>
</dbReference>
<dbReference type="PRINTS" id="PR00723">
    <property type="entry name" value="SUBTILISIN"/>
</dbReference>
<sequence>MRAISERITIIILTASMVFAGFNCTKQTVSAQETGTDRYIVITKTDKAAEIIENKYSVSADATIKGADNVLSGTLTASQAGEIKEMKSVKCVEKDFTLNENAKENIIPDVKPAENNWEKKMIGASDAAETGEKIKICIIDSGIDANENVDVVERIDFINDNHVAGTDNCSKDITDEQEFTGKEDESTVDEEEIDDSDEEDIAQEEDCEDTGSFELFDDTCGHGTSVASVIAGKGVNSEVEGAAPNAELYSAKILDEERQAPVSRAVKAIYWAIDNDMDIINLSFGTLKYSEALEQAVNDAANNNILVIASAGNNGNRGIDYPARYESALSVGAVNAAGEVCDFSSKGDKIDVVAPGEAITAQANFGEDLTLTGTSLATPYVTAIAADLWSKDKSKPAKFIKELIKASGKTIASEDSQEYRIADYGYANEIYNDAYQAYRTKTEEAESESQEDNQSTAEKSKTESNTAIDDEKAAPDATSSGASTRDIVGIDNLTSDEEVVSDEEESGDVQKESEEADGSTVGDADGTYENEDTDEADTDISEEIDENDGEPQDLSEDTVKASWKKETHRKNACNTKMKWGASYPDAKSSTVSGMTANPLFHGCAKLKKNDPRYNYVAAYRYMAIVAKKYADGGKYSDVSVGESNTAGLTDKQYTKIRDFFKSLNSGKLGGNAKGFNKWKNREQASFIYGIAMHTATDAFAHSTYKLKSNGKFRRIKHADVSDKCLSWCCDRTTVYPNRAKIALQIEQNIVDRYKGNRKGIGYGRDFFVSKMKTTDNYKNWRINRLKSFAEAAKVEHAESLKYFGKISVTE</sequence>
<dbReference type="PROSITE" id="PS00137">
    <property type="entry name" value="SUBTILASE_HIS"/>
    <property type="match status" value="1"/>
</dbReference>
<name>A0A6L5Y874_9FIRM</name>
<feature type="compositionally biased region" description="Polar residues" evidence="7">
    <location>
        <begin position="452"/>
        <end position="467"/>
    </location>
</feature>
<feature type="region of interest" description="Disordered" evidence="7">
    <location>
        <begin position="177"/>
        <end position="201"/>
    </location>
</feature>
<proteinExistence type="inferred from homology"/>
<dbReference type="GeneID" id="303115720"/>
<dbReference type="GO" id="GO:0004252">
    <property type="term" value="F:serine-type endopeptidase activity"/>
    <property type="evidence" value="ECO:0007669"/>
    <property type="project" value="UniProtKB-UniRule"/>
</dbReference>
<evidence type="ECO:0000259" key="9">
    <source>
        <dbReference type="Pfam" id="PF00082"/>
    </source>
</evidence>
<dbReference type="Proteomes" id="UP000474676">
    <property type="component" value="Unassembled WGS sequence"/>
</dbReference>
<evidence type="ECO:0000313" key="10">
    <source>
        <dbReference type="EMBL" id="MST52695.1"/>
    </source>
</evidence>
<dbReference type="RefSeq" id="WP_154575078.1">
    <property type="nucleotide sequence ID" value="NZ_VUMZ01000012.1"/>
</dbReference>
<feature type="domain" description="Peptidase S8/S53" evidence="9">
    <location>
        <begin position="131"/>
        <end position="408"/>
    </location>
</feature>
<comment type="caution">
    <text evidence="10">The sequence shown here is derived from an EMBL/GenBank/DDBJ whole genome shotgun (WGS) entry which is preliminary data.</text>
</comment>
<dbReference type="InterPro" id="IPR050131">
    <property type="entry name" value="Peptidase_S8_subtilisin-like"/>
</dbReference>
<feature type="chain" id="PRO_5039093549" evidence="8">
    <location>
        <begin position="21"/>
        <end position="810"/>
    </location>
</feature>
<feature type="compositionally biased region" description="Acidic residues" evidence="7">
    <location>
        <begin position="186"/>
        <end position="201"/>
    </location>
</feature>
<dbReference type="PROSITE" id="PS00136">
    <property type="entry name" value="SUBTILASE_ASP"/>
    <property type="match status" value="1"/>
</dbReference>
<evidence type="ECO:0000256" key="8">
    <source>
        <dbReference type="SAM" id="SignalP"/>
    </source>
</evidence>
<feature type="compositionally biased region" description="Acidic residues" evidence="7">
    <location>
        <begin position="494"/>
        <end position="507"/>
    </location>
</feature>
<accession>A0A6L5Y874</accession>
<evidence type="ECO:0000256" key="2">
    <source>
        <dbReference type="ARBA" id="ARBA00022670"/>
    </source>
</evidence>
<gene>
    <name evidence="10" type="ORF">FYJ64_10340</name>
</gene>
<dbReference type="PANTHER" id="PTHR43806">
    <property type="entry name" value="PEPTIDASE S8"/>
    <property type="match status" value="1"/>
</dbReference>
<dbReference type="InterPro" id="IPR015500">
    <property type="entry name" value="Peptidase_S8_subtilisin-rel"/>
</dbReference>
<dbReference type="EMBL" id="VUMZ01000012">
    <property type="protein sequence ID" value="MST52695.1"/>
    <property type="molecule type" value="Genomic_DNA"/>
</dbReference>
<keyword evidence="8" id="KW-0732">Signal</keyword>
<dbReference type="GO" id="GO:0006508">
    <property type="term" value="P:proteolysis"/>
    <property type="evidence" value="ECO:0007669"/>
    <property type="project" value="UniProtKB-KW"/>
</dbReference>
<dbReference type="PANTHER" id="PTHR43806:SF11">
    <property type="entry name" value="CEREVISIN-RELATED"/>
    <property type="match status" value="1"/>
</dbReference>
<keyword evidence="11" id="KW-1185">Reference proteome</keyword>
<feature type="region of interest" description="Disordered" evidence="7">
    <location>
        <begin position="441"/>
        <end position="567"/>
    </location>
</feature>
<keyword evidence="3 5" id="KW-0378">Hydrolase</keyword>
<dbReference type="InterPro" id="IPR022398">
    <property type="entry name" value="Peptidase_S8_His-AS"/>
</dbReference>
<evidence type="ECO:0000256" key="5">
    <source>
        <dbReference type="PROSITE-ProRule" id="PRU01240"/>
    </source>
</evidence>
<dbReference type="InterPro" id="IPR023828">
    <property type="entry name" value="Peptidase_S8_Ser-AS"/>
</dbReference>
<keyword evidence="2 5" id="KW-0645">Protease</keyword>
<dbReference type="PROSITE" id="PS51892">
    <property type="entry name" value="SUBTILASE"/>
    <property type="match status" value="1"/>
</dbReference>
<dbReference type="Pfam" id="PF00082">
    <property type="entry name" value="Peptidase_S8"/>
    <property type="match status" value="1"/>
</dbReference>
<feature type="active site" description="Charge relay system" evidence="5">
    <location>
        <position position="375"/>
    </location>
</feature>
<evidence type="ECO:0000256" key="1">
    <source>
        <dbReference type="ARBA" id="ARBA00011073"/>
    </source>
</evidence>
<dbReference type="PROSITE" id="PS00138">
    <property type="entry name" value="SUBTILASE_SER"/>
    <property type="match status" value="1"/>
</dbReference>
<evidence type="ECO:0000256" key="6">
    <source>
        <dbReference type="RuleBase" id="RU003355"/>
    </source>
</evidence>
<evidence type="ECO:0000256" key="7">
    <source>
        <dbReference type="SAM" id="MobiDB-lite"/>
    </source>
</evidence>
<feature type="active site" description="Charge relay system" evidence="5">
    <location>
        <position position="140"/>
    </location>
</feature>
<dbReference type="InterPro" id="IPR023827">
    <property type="entry name" value="Peptidase_S8_Asp-AS"/>
</dbReference>
<reference evidence="10 11" key="1">
    <citation type="submission" date="2019-08" db="EMBL/GenBank/DDBJ databases">
        <title>In-depth cultivation of the pig gut microbiome towards novel bacterial diversity and tailored functional studies.</title>
        <authorList>
            <person name="Wylensek D."/>
            <person name="Hitch T.C.A."/>
            <person name="Clavel T."/>
        </authorList>
    </citation>
    <scope>NUCLEOTIDE SEQUENCE [LARGE SCALE GENOMIC DNA]</scope>
    <source>
        <strain evidence="10 11">WCA-MUC-591-APC-3H</strain>
    </source>
</reference>
<dbReference type="AlphaFoldDB" id="A0A6L5Y874"/>
<keyword evidence="4 5" id="KW-0720">Serine protease</keyword>
<feature type="active site" description="Charge relay system" evidence="5">
    <location>
        <position position="222"/>
    </location>
</feature>
<feature type="signal peptide" evidence="8">
    <location>
        <begin position="1"/>
        <end position="20"/>
    </location>
</feature>
<dbReference type="InterPro" id="IPR000209">
    <property type="entry name" value="Peptidase_S8/S53_dom"/>
</dbReference>
<dbReference type="SUPFAM" id="SSF52743">
    <property type="entry name" value="Subtilisin-like"/>
    <property type="match status" value="1"/>
</dbReference>
<evidence type="ECO:0000256" key="4">
    <source>
        <dbReference type="ARBA" id="ARBA00022825"/>
    </source>
</evidence>
<protein>
    <submittedName>
        <fullName evidence="10">S8 family serine peptidase</fullName>
    </submittedName>
</protein>
<evidence type="ECO:0000313" key="11">
    <source>
        <dbReference type="Proteomes" id="UP000474676"/>
    </source>
</evidence>
<feature type="compositionally biased region" description="Acidic residues" evidence="7">
    <location>
        <begin position="526"/>
        <end position="556"/>
    </location>
</feature>
<comment type="similarity">
    <text evidence="1 5 6">Belongs to the peptidase S8 family.</text>
</comment>
<evidence type="ECO:0000256" key="3">
    <source>
        <dbReference type="ARBA" id="ARBA00022801"/>
    </source>
</evidence>
<dbReference type="InterPro" id="IPR036852">
    <property type="entry name" value="Peptidase_S8/S53_dom_sf"/>
</dbReference>
<organism evidence="10 11">
    <name type="scientific">Hornefia butyriciproducens</name>
    <dbReference type="NCBI Taxonomy" id="2652293"/>
    <lineage>
        <taxon>Bacteria</taxon>
        <taxon>Bacillati</taxon>
        <taxon>Bacillota</taxon>
        <taxon>Clostridia</taxon>
        <taxon>Peptostreptococcales</taxon>
        <taxon>Anaerovoracaceae</taxon>
        <taxon>Hornefia</taxon>
    </lineage>
</organism>